<evidence type="ECO:0000313" key="2">
    <source>
        <dbReference type="Proteomes" id="UP000000702"/>
    </source>
</evidence>
<reference evidence="2" key="1">
    <citation type="submission" date="2011-07" db="EMBL/GenBank/DDBJ databases">
        <title>Divergent evolution of antigenic variation in African trypanosomes.</title>
        <authorList>
            <person name="Jackson A.P."/>
            <person name="Berry A."/>
            <person name="Allison H.C."/>
            <person name="Burton P."/>
            <person name="Anderson J."/>
            <person name="Aslett M."/>
            <person name="Brown R."/>
            <person name="Corton N."/>
            <person name="Harris D."/>
            <person name="Hauser H."/>
            <person name="Gamble J."/>
            <person name="Gilderthorp R."/>
            <person name="McQuillan J."/>
            <person name="Quail M.A."/>
            <person name="Sanders M."/>
            <person name="Van Tonder A."/>
            <person name="Ginger M.L."/>
            <person name="Donelson J.E."/>
            <person name="Field M.C."/>
            <person name="Barry J.D."/>
            <person name="Berriman M."/>
            <person name="Hertz-Fowler C."/>
        </authorList>
    </citation>
    <scope>NUCLEOTIDE SEQUENCE [LARGE SCALE GENOMIC DNA]</scope>
    <source>
        <strain evidence="2">IL3000</strain>
    </source>
</reference>
<dbReference type="EMBL" id="CAEQ01001055">
    <property type="protein sequence ID" value="CCD13199.1"/>
    <property type="molecule type" value="Genomic_DNA"/>
</dbReference>
<keyword evidence="2" id="KW-1185">Reference proteome</keyword>
<proteinExistence type="predicted"/>
<evidence type="ECO:0000313" key="1">
    <source>
        <dbReference type="EMBL" id="CCD13199.1"/>
    </source>
</evidence>
<reference evidence="1 2" key="2">
    <citation type="journal article" date="2012" name="Proc. Natl. Acad. Sci. U.S.A.">
        <title>Antigenic diversity is generated by distinct evolutionary mechanisms in African trypanosome species.</title>
        <authorList>
            <person name="Jackson A.P."/>
            <person name="Berry A."/>
            <person name="Aslett M."/>
            <person name="Allison H.C."/>
            <person name="Burton P."/>
            <person name="Vavrova-Anderson J."/>
            <person name="Brown R."/>
            <person name="Browne H."/>
            <person name="Corton N."/>
            <person name="Hauser H."/>
            <person name="Gamble J."/>
            <person name="Gilderthorp R."/>
            <person name="Marcello L."/>
            <person name="McQuillan J."/>
            <person name="Otto T.D."/>
            <person name="Quail M.A."/>
            <person name="Sanders M.J."/>
            <person name="van Tonder A."/>
            <person name="Ginger M.L."/>
            <person name="Field M.C."/>
            <person name="Barry J.D."/>
            <person name="Hertz-Fowler C."/>
            <person name="Berriman M."/>
        </authorList>
    </citation>
    <scope>NUCLEOTIDE SEQUENCE [LARGE SCALE GENOMIC DNA]</scope>
    <source>
        <strain evidence="1 2">IL3000</strain>
    </source>
</reference>
<gene>
    <name evidence="1" type="ORF">TCIL3000_0_04340</name>
</gene>
<organism evidence="1 2">
    <name type="scientific">Trypanosoma congolense (strain IL3000)</name>
    <dbReference type="NCBI Taxonomy" id="1068625"/>
    <lineage>
        <taxon>Eukaryota</taxon>
        <taxon>Discoba</taxon>
        <taxon>Euglenozoa</taxon>
        <taxon>Kinetoplastea</taxon>
        <taxon>Metakinetoplastina</taxon>
        <taxon>Trypanosomatida</taxon>
        <taxon>Trypanosomatidae</taxon>
        <taxon>Trypanosoma</taxon>
        <taxon>Nannomonas</taxon>
    </lineage>
</organism>
<sequence>MRFSISLWASCRFFASVETGVFEKFLRHPQHLSKIIHVICRCIAKRFHFSHNFPVLVFVVCVIRYIRNHALGLLQNSAEQIELVFARMLAPNSRAQHQRHQRKLHYHSFNLRNKKRIRIFIFSQGCLG</sequence>
<protein>
    <submittedName>
        <fullName evidence="1">Uncharacterized protein</fullName>
    </submittedName>
</protein>
<dbReference type="AlphaFoldDB" id="F9W7M8"/>
<name>F9W7M8_TRYCI</name>
<dbReference type="Proteomes" id="UP000000702">
    <property type="component" value="Unassembled WGS sequence"/>
</dbReference>
<comment type="caution">
    <text evidence="1">The sequence shown here is derived from an EMBL/GenBank/DDBJ whole genome shotgun (WGS) entry which is preliminary data.</text>
</comment>
<accession>F9W7M8</accession>